<feature type="domain" description="Helicase C-terminal" evidence="5">
    <location>
        <begin position="195"/>
        <end position="353"/>
    </location>
</feature>
<dbReference type="SMART" id="SM00487">
    <property type="entry name" value="DEXDc"/>
    <property type="match status" value="1"/>
</dbReference>
<dbReference type="PROSITE" id="PS51194">
    <property type="entry name" value="HELICASE_CTER"/>
    <property type="match status" value="1"/>
</dbReference>
<keyword evidence="7" id="KW-1185">Reference proteome</keyword>
<dbReference type="SUPFAM" id="SSF52540">
    <property type="entry name" value="P-loop containing nucleoside triphosphate hydrolases"/>
    <property type="match status" value="1"/>
</dbReference>
<keyword evidence="2" id="KW-0067">ATP-binding</keyword>
<reference evidence="6 7" key="1">
    <citation type="submission" date="2019-07" db="EMBL/GenBank/DDBJ databases">
        <title>Whole genome shotgun sequence of Aneurinibacillus danicus NBRC 102444.</title>
        <authorList>
            <person name="Hosoyama A."/>
            <person name="Uohara A."/>
            <person name="Ohji S."/>
            <person name="Ichikawa N."/>
        </authorList>
    </citation>
    <scope>NUCLEOTIDE SEQUENCE [LARGE SCALE GENOMIC DNA]</scope>
    <source>
        <strain evidence="6 7">NBRC 102444</strain>
    </source>
</reference>
<evidence type="ECO:0008006" key="8">
    <source>
        <dbReference type="Google" id="ProtNLM"/>
    </source>
</evidence>
<dbReference type="InterPro" id="IPR014001">
    <property type="entry name" value="Helicase_ATP-bd"/>
</dbReference>
<dbReference type="SMART" id="SM00490">
    <property type="entry name" value="HELICc"/>
    <property type="match status" value="1"/>
</dbReference>
<dbReference type="InterPro" id="IPR027417">
    <property type="entry name" value="P-loop_NTPase"/>
</dbReference>
<feature type="domain" description="Helicase ATP-binding" evidence="4">
    <location>
        <begin position="7"/>
        <end position="161"/>
    </location>
</feature>
<evidence type="ECO:0000256" key="1">
    <source>
        <dbReference type="ARBA" id="ARBA00022741"/>
    </source>
</evidence>
<sequence>MLEFYGREALHARRDFLVWAVCGAGKTELMFPLLRYLLANGRSALWATPRRDVVLELAPRLRRAFPEHLLAVLHGSALPQEKWRPARFVLATTHQALRFYRCFDAVIVDEIDAFPYTCDDMLPFAVERARKVQGKTVYLTATPRPDHQRRMRKPGNNKDFLPHVKIPVRYHGHPLPEPEIRRESKLNDRLNAKRPIPTLLFFLEEVRKHDLPAFIFVPAIRQLPVLYEYIVFSDEKWRDKIAAVHASDPEREAKVIALREGRLQILLTTTIMERGVTLSGIQVLVCQANAPVFDEAALIQIAGRAGRSAAAPQGTVIFMAEEVTEAMKAAIRQIREMNRLAREQGYIRKGGIP</sequence>
<evidence type="ECO:0000256" key="3">
    <source>
        <dbReference type="ARBA" id="ARBA00023125"/>
    </source>
</evidence>
<organism evidence="6 7">
    <name type="scientific">Aneurinibacillus danicus</name>
    <dbReference type="NCBI Taxonomy" id="267746"/>
    <lineage>
        <taxon>Bacteria</taxon>
        <taxon>Bacillati</taxon>
        <taxon>Bacillota</taxon>
        <taxon>Bacilli</taxon>
        <taxon>Bacillales</taxon>
        <taxon>Paenibacillaceae</taxon>
        <taxon>Aneurinibacillus group</taxon>
        <taxon>Aneurinibacillus</taxon>
    </lineage>
</organism>
<dbReference type="Pfam" id="PF00270">
    <property type="entry name" value="DEAD"/>
    <property type="match status" value="1"/>
</dbReference>
<evidence type="ECO:0000313" key="6">
    <source>
        <dbReference type="EMBL" id="GEN35055.1"/>
    </source>
</evidence>
<dbReference type="AlphaFoldDB" id="A0A511V7Y6"/>
<dbReference type="GO" id="GO:0043138">
    <property type="term" value="F:3'-5' DNA helicase activity"/>
    <property type="evidence" value="ECO:0007669"/>
    <property type="project" value="TreeGrafter"/>
</dbReference>
<evidence type="ECO:0000313" key="7">
    <source>
        <dbReference type="Proteomes" id="UP000321157"/>
    </source>
</evidence>
<dbReference type="Proteomes" id="UP000321157">
    <property type="component" value="Unassembled WGS sequence"/>
</dbReference>
<name>A0A511V7Y6_9BACL</name>
<comment type="caution">
    <text evidence="6">The sequence shown here is derived from an EMBL/GenBank/DDBJ whole genome shotgun (WGS) entry which is preliminary data.</text>
</comment>
<dbReference type="GO" id="GO:0003677">
    <property type="term" value="F:DNA binding"/>
    <property type="evidence" value="ECO:0007669"/>
    <property type="project" value="UniProtKB-KW"/>
</dbReference>
<dbReference type="Pfam" id="PF00271">
    <property type="entry name" value="Helicase_C"/>
    <property type="match status" value="1"/>
</dbReference>
<evidence type="ECO:0000259" key="5">
    <source>
        <dbReference type="PROSITE" id="PS51194"/>
    </source>
</evidence>
<keyword evidence="1" id="KW-0547">Nucleotide-binding</keyword>
<keyword evidence="3" id="KW-0238">DNA-binding</keyword>
<dbReference type="InterPro" id="IPR001650">
    <property type="entry name" value="Helicase_C-like"/>
</dbReference>
<evidence type="ECO:0000256" key="2">
    <source>
        <dbReference type="ARBA" id="ARBA00022840"/>
    </source>
</evidence>
<accession>A0A511V7Y6</accession>
<evidence type="ECO:0000259" key="4">
    <source>
        <dbReference type="PROSITE" id="PS51192"/>
    </source>
</evidence>
<dbReference type="Gene3D" id="3.40.50.300">
    <property type="entry name" value="P-loop containing nucleotide triphosphate hydrolases"/>
    <property type="match status" value="2"/>
</dbReference>
<dbReference type="GO" id="GO:0006310">
    <property type="term" value="P:DNA recombination"/>
    <property type="evidence" value="ECO:0007669"/>
    <property type="project" value="TreeGrafter"/>
</dbReference>
<proteinExistence type="predicted"/>
<dbReference type="GO" id="GO:0006302">
    <property type="term" value="P:double-strand break repair"/>
    <property type="evidence" value="ECO:0007669"/>
    <property type="project" value="TreeGrafter"/>
</dbReference>
<protein>
    <recommendedName>
        <fullName evidence="8">DNA/RNA helicase</fullName>
    </recommendedName>
</protein>
<dbReference type="PROSITE" id="PS51192">
    <property type="entry name" value="HELICASE_ATP_BIND_1"/>
    <property type="match status" value="1"/>
</dbReference>
<dbReference type="GO" id="GO:0005524">
    <property type="term" value="F:ATP binding"/>
    <property type="evidence" value="ECO:0007669"/>
    <property type="project" value="UniProtKB-KW"/>
</dbReference>
<gene>
    <name evidence="6" type="ORF">ADA01nite_25150</name>
</gene>
<dbReference type="PANTHER" id="PTHR30580">
    <property type="entry name" value="PRIMOSOMAL PROTEIN N"/>
    <property type="match status" value="1"/>
</dbReference>
<dbReference type="GO" id="GO:0006270">
    <property type="term" value="P:DNA replication initiation"/>
    <property type="evidence" value="ECO:0007669"/>
    <property type="project" value="TreeGrafter"/>
</dbReference>
<dbReference type="EMBL" id="BJXX01000113">
    <property type="protein sequence ID" value="GEN35055.1"/>
    <property type="molecule type" value="Genomic_DNA"/>
</dbReference>
<dbReference type="PANTHER" id="PTHR30580:SF1">
    <property type="entry name" value="COMF OPERON PROTEIN 1"/>
    <property type="match status" value="1"/>
</dbReference>
<dbReference type="InterPro" id="IPR011545">
    <property type="entry name" value="DEAD/DEAH_box_helicase_dom"/>
</dbReference>